<evidence type="ECO:0000313" key="5">
    <source>
        <dbReference type="EMBL" id="WEA56465.1"/>
    </source>
</evidence>
<dbReference type="EMBL" id="CP118739">
    <property type="protein sequence ID" value="WEA56465.1"/>
    <property type="molecule type" value="Genomic_DNA"/>
</dbReference>
<dbReference type="RefSeq" id="WP_002833875.1">
    <property type="nucleotide sequence ID" value="NZ_BEWQ01000001.1"/>
</dbReference>
<dbReference type="GO" id="GO:0003677">
    <property type="term" value="F:DNA binding"/>
    <property type="evidence" value="ECO:0007669"/>
    <property type="project" value="UniProtKB-UniRule"/>
</dbReference>
<dbReference type="InterPro" id="IPR009057">
    <property type="entry name" value="Homeodomain-like_sf"/>
</dbReference>
<gene>
    <name evidence="5" type="ORF">PWB86_04500</name>
    <name evidence="4" type="ORF">S100892_02219</name>
</gene>
<dbReference type="PROSITE" id="PS50977">
    <property type="entry name" value="HTH_TETR_2"/>
    <property type="match status" value="1"/>
</dbReference>
<dbReference type="AlphaFoldDB" id="A0A0Q0YTM0"/>
<name>A0A0Q0YTM0_PEDPE</name>
<sequence>MASDVLQKLKPDKRTAIEESLLLEFTHHPVTEAQVARIVKGAGISRGAFYNYFKDVPDAYRYLYQIAIQDIHQAIRQNERRGENLVDEARQFIKNTQNSKYYELFQMHYHYNEVYVTRLVAPLEPHAEIQWAEMTLIHDTIRCALIEPGTTDARLHQLEKVLKILEE</sequence>
<dbReference type="EMBL" id="CP021474">
    <property type="protein sequence ID" value="ARW20754.1"/>
    <property type="molecule type" value="Genomic_DNA"/>
</dbReference>
<dbReference type="Proteomes" id="UP001214131">
    <property type="component" value="Chromosome"/>
</dbReference>
<dbReference type="InterPro" id="IPR050624">
    <property type="entry name" value="HTH-type_Tx_Regulator"/>
</dbReference>
<feature type="DNA-binding region" description="H-T-H motif" evidence="2">
    <location>
        <begin position="34"/>
        <end position="53"/>
    </location>
</feature>
<evidence type="ECO:0000256" key="1">
    <source>
        <dbReference type="ARBA" id="ARBA00023125"/>
    </source>
</evidence>
<dbReference type="PANTHER" id="PTHR43479:SF11">
    <property type="entry name" value="ACREF_ENVCD OPERON REPRESSOR-RELATED"/>
    <property type="match status" value="1"/>
</dbReference>
<protein>
    <submittedName>
        <fullName evidence="5">TetR/AcrR family transcriptional regulator</fullName>
    </submittedName>
</protein>
<reference evidence="4 6" key="1">
    <citation type="submission" date="2017-05" db="EMBL/GenBank/DDBJ databases">
        <title>Genome sequence of Pediococcus pentosaceus strain SRCM100892.</title>
        <authorList>
            <person name="Cho S.H."/>
        </authorList>
    </citation>
    <scope>NUCLEOTIDE SEQUENCE [LARGE SCALE GENOMIC DNA]</scope>
    <source>
        <strain evidence="4 6">SRCM100892</strain>
    </source>
</reference>
<proteinExistence type="predicted"/>
<dbReference type="Pfam" id="PF00440">
    <property type="entry name" value="TetR_N"/>
    <property type="match status" value="1"/>
</dbReference>
<dbReference type="SUPFAM" id="SSF46689">
    <property type="entry name" value="Homeodomain-like"/>
    <property type="match status" value="1"/>
</dbReference>
<dbReference type="Proteomes" id="UP000196118">
    <property type="component" value="Chromosome"/>
</dbReference>
<organism evidence="4 6">
    <name type="scientific">Pediococcus pentosaceus</name>
    <dbReference type="NCBI Taxonomy" id="1255"/>
    <lineage>
        <taxon>Bacteria</taxon>
        <taxon>Bacillati</taxon>
        <taxon>Bacillota</taxon>
        <taxon>Bacilli</taxon>
        <taxon>Lactobacillales</taxon>
        <taxon>Lactobacillaceae</taxon>
        <taxon>Pediococcus</taxon>
    </lineage>
</organism>
<evidence type="ECO:0000313" key="4">
    <source>
        <dbReference type="EMBL" id="ARW20754.1"/>
    </source>
</evidence>
<evidence type="ECO:0000256" key="2">
    <source>
        <dbReference type="PROSITE-ProRule" id="PRU00335"/>
    </source>
</evidence>
<accession>A0A0Q0YTM0</accession>
<evidence type="ECO:0000313" key="6">
    <source>
        <dbReference type="Proteomes" id="UP000196118"/>
    </source>
</evidence>
<feature type="domain" description="HTH tetR-type" evidence="3">
    <location>
        <begin position="11"/>
        <end position="71"/>
    </location>
</feature>
<reference evidence="5 7" key="2">
    <citation type="submission" date="2023-02" db="EMBL/GenBank/DDBJ databases">
        <title>Comparative genomics and fermentation flavor characterization of five lactic acid bacteria reveal flavor biosynthesis metabolic pathways in fermented muskmelon puree.</title>
        <authorList>
            <person name="Yuan L."/>
            <person name="Li M."/>
            <person name="Xu X."/>
            <person name="Lao F."/>
            <person name="Wu J."/>
        </authorList>
    </citation>
    <scope>NUCLEOTIDE SEQUENCE [LARGE SCALE GENOMIC DNA]</scope>
    <source>
        <strain evidence="5 7">Ca-4</strain>
    </source>
</reference>
<keyword evidence="1 2" id="KW-0238">DNA-binding</keyword>
<dbReference type="Gene3D" id="1.10.357.10">
    <property type="entry name" value="Tetracycline Repressor, domain 2"/>
    <property type="match status" value="1"/>
</dbReference>
<accession>A0A8G0ZEQ4</accession>
<dbReference type="PANTHER" id="PTHR43479">
    <property type="entry name" value="ACREF/ENVCD OPERON REPRESSOR-RELATED"/>
    <property type="match status" value="1"/>
</dbReference>
<dbReference type="InterPro" id="IPR001647">
    <property type="entry name" value="HTH_TetR"/>
</dbReference>
<evidence type="ECO:0000259" key="3">
    <source>
        <dbReference type="PROSITE" id="PS50977"/>
    </source>
</evidence>
<evidence type="ECO:0000313" key="7">
    <source>
        <dbReference type="Proteomes" id="UP001214131"/>
    </source>
</evidence>